<reference evidence="2" key="1">
    <citation type="journal article" date="2021" name="Nat. Commun.">
        <title>Genetic determinants of endophytism in the Arabidopsis root mycobiome.</title>
        <authorList>
            <person name="Mesny F."/>
            <person name="Miyauchi S."/>
            <person name="Thiergart T."/>
            <person name="Pickel B."/>
            <person name="Atanasova L."/>
            <person name="Karlsson M."/>
            <person name="Huettel B."/>
            <person name="Barry K.W."/>
            <person name="Haridas S."/>
            <person name="Chen C."/>
            <person name="Bauer D."/>
            <person name="Andreopoulos W."/>
            <person name="Pangilinan J."/>
            <person name="LaButti K."/>
            <person name="Riley R."/>
            <person name="Lipzen A."/>
            <person name="Clum A."/>
            <person name="Drula E."/>
            <person name="Henrissat B."/>
            <person name="Kohler A."/>
            <person name="Grigoriev I.V."/>
            <person name="Martin F.M."/>
            <person name="Hacquard S."/>
        </authorList>
    </citation>
    <scope>NUCLEOTIDE SEQUENCE</scope>
    <source>
        <strain evidence="2">MPI-SDFR-AT-0120</strain>
    </source>
</reference>
<gene>
    <name evidence="2" type="ORF">FB567DRAFT_251676</name>
</gene>
<keyword evidence="1" id="KW-0732">Signal</keyword>
<dbReference type="Proteomes" id="UP000813461">
    <property type="component" value="Unassembled WGS sequence"/>
</dbReference>
<evidence type="ECO:0000313" key="2">
    <source>
        <dbReference type="EMBL" id="KAH7068569.1"/>
    </source>
</evidence>
<name>A0A8K0QTW2_9PLEO</name>
<evidence type="ECO:0000256" key="1">
    <source>
        <dbReference type="SAM" id="SignalP"/>
    </source>
</evidence>
<evidence type="ECO:0000313" key="3">
    <source>
        <dbReference type="Proteomes" id="UP000813461"/>
    </source>
</evidence>
<proteinExistence type="predicted"/>
<dbReference type="OrthoDB" id="10618648at2759"/>
<dbReference type="AlphaFoldDB" id="A0A8K0QTW2"/>
<accession>A0A8K0QTW2</accession>
<feature type="signal peptide" evidence="1">
    <location>
        <begin position="1"/>
        <end position="19"/>
    </location>
</feature>
<organism evidence="2 3">
    <name type="scientific">Paraphoma chrysanthemicola</name>
    <dbReference type="NCBI Taxonomy" id="798071"/>
    <lineage>
        <taxon>Eukaryota</taxon>
        <taxon>Fungi</taxon>
        <taxon>Dikarya</taxon>
        <taxon>Ascomycota</taxon>
        <taxon>Pezizomycotina</taxon>
        <taxon>Dothideomycetes</taxon>
        <taxon>Pleosporomycetidae</taxon>
        <taxon>Pleosporales</taxon>
        <taxon>Pleosporineae</taxon>
        <taxon>Phaeosphaeriaceae</taxon>
        <taxon>Paraphoma</taxon>
    </lineage>
</organism>
<keyword evidence="3" id="KW-1185">Reference proteome</keyword>
<feature type="chain" id="PRO_5035440183" evidence="1">
    <location>
        <begin position="20"/>
        <end position="390"/>
    </location>
</feature>
<protein>
    <submittedName>
        <fullName evidence="2">Uncharacterized protein</fullName>
    </submittedName>
</protein>
<comment type="caution">
    <text evidence="2">The sequence shown here is derived from an EMBL/GenBank/DDBJ whole genome shotgun (WGS) entry which is preliminary data.</text>
</comment>
<sequence length="390" mass="42285">MNLKTAFLAAASLVVLVNATSIVHGSASLTIENVREVDVANTAGNTAQTGEFLDNSERAVDPCKVNCHAPWVKCVRDCGGGASCEQMCNCILFSDPKQLCRTRKCVQPPANCHARKARDVDFTTSDDSEITENLQPLTAGVPIPCVVCATAIKSCNNKCTTPGGCGCECFHKKNNPNCRECSIPCSSLQQRSAEDIDNIDVHRSGSSEIDVETTPEDPATAAPPLHNPCLTCQYSINSCKKKCAAPGLCDDWCNCYHKRTNRNCKECNIKCDCGYACPRLALRQREVHELEDLTEQDIQDLLADSDESIDTFVPPGPIDSWSRCASALGECRKTCEEKMWAKNCVRFCQCRLSTGSSSCRGLGLCKLGERASDNESVAENTNLHAPVSAI</sequence>
<dbReference type="EMBL" id="JAGMVJ010000032">
    <property type="protein sequence ID" value="KAH7068569.1"/>
    <property type="molecule type" value="Genomic_DNA"/>
</dbReference>